<evidence type="ECO:0000313" key="2">
    <source>
        <dbReference type="Proteomes" id="UP000004508"/>
    </source>
</evidence>
<dbReference type="InParanoid" id="D6U2G9"/>
<proteinExistence type="predicted"/>
<sequence>MKYAYFNPHLWCEQLPIELELVVMCVMAKYS</sequence>
<dbReference type="Proteomes" id="UP000004508">
    <property type="component" value="Unassembled WGS sequence"/>
</dbReference>
<protein>
    <submittedName>
        <fullName evidence="1">Uncharacterized protein</fullName>
    </submittedName>
</protein>
<name>D6U2G9_KTERA</name>
<accession>D6U2G9</accession>
<comment type="caution">
    <text evidence="1">The sequence shown here is derived from an EMBL/GenBank/DDBJ whole genome shotgun (WGS) entry which is preliminary data.</text>
</comment>
<reference evidence="1 2" key="1">
    <citation type="journal article" date="2011" name="Stand. Genomic Sci.">
        <title>Non-contiguous finished genome sequence and contextual data of the filamentous soil bacterium Ktedonobacter racemifer type strain (SOSP1-21).</title>
        <authorList>
            <person name="Chang Y.J."/>
            <person name="Land M."/>
            <person name="Hauser L."/>
            <person name="Chertkov O."/>
            <person name="Del Rio T.G."/>
            <person name="Nolan M."/>
            <person name="Copeland A."/>
            <person name="Tice H."/>
            <person name="Cheng J.F."/>
            <person name="Lucas S."/>
            <person name="Han C."/>
            <person name="Goodwin L."/>
            <person name="Pitluck S."/>
            <person name="Ivanova N."/>
            <person name="Ovchinikova G."/>
            <person name="Pati A."/>
            <person name="Chen A."/>
            <person name="Palaniappan K."/>
            <person name="Mavromatis K."/>
            <person name="Liolios K."/>
            <person name="Brettin T."/>
            <person name="Fiebig A."/>
            <person name="Rohde M."/>
            <person name="Abt B."/>
            <person name="Goker M."/>
            <person name="Detter J.C."/>
            <person name="Woyke T."/>
            <person name="Bristow J."/>
            <person name="Eisen J.A."/>
            <person name="Markowitz V."/>
            <person name="Hugenholtz P."/>
            <person name="Kyrpides N.C."/>
            <person name="Klenk H.P."/>
            <person name="Lapidus A."/>
        </authorList>
    </citation>
    <scope>NUCLEOTIDE SEQUENCE [LARGE SCALE GENOMIC DNA]</scope>
    <source>
        <strain evidence="2">DSM 44963</strain>
    </source>
</reference>
<gene>
    <name evidence="1" type="ORF">Krac_1570</name>
</gene>
<evidence type="ECO:0000313" key="1">
    <source>
        <dbReference type="EMBL" id="EFH80933.1"/>
    </source>
</evidence>
<dbReference type="EMBL" id="ADVG01000004">
    <property type="protein sequence ID" value="EFH80933.1"/>
    <property type="molecule type" value="Genomic_DNA"/>
</dbReference>
<dbReference type="AlphaFoldDB" id="D6U2G9"/>
<organism evidence="1 2">
    <name type="scientific">Ktedonobacter racemifer DSM 44963</name>
    <dbReference type="NCBI Taxonomy" id="485913"/>
    <lineage>
        <taxon>Bacteria</taxon>
        <taxon>Bacillati</taxon>
        <taxon>Chloroflexota</taxon>
        <taxon>Ktedonobacteria</taxon>
        <taxon>Ktedonobacterales</taxon>
        <taxon>Ktedonobacteraceae</taxon>
        <taxon>Ktedonobacter</taxon>
    </lineage>
</organism>
<keyword evidence="2" id="KW-1185">Reference proteome</keyword>